<feature type="compositionally biased region" description="Polar residues" evidence="1">
    <location>
        <begin position="25"/>
        <end position="38"/>
    </location>
</feature>
<proteinExistence type="predicted"/>
<name>A0A9P9AUK8_9HYPO</name>
<dbReference type="AlphaFoldDB" id="A0A9P9AUK8"/>
<accession>A0A9P9AUK8</accession>
<feature type="compositionally biased region" description="Pro residues" evidence="1">
    <location>
        <begin position="1"/>
        <end position="14"/>
    </location>
</feature>
<evidence type="ECO:0000313" key="3">
    <source>
        <dbReference type="Proteomes" id="UP000777438"/>
    </source>
</evidence>
<dbReference type="EMBL" id="JAGPYM010000003">
    <property type="protein sequence ID" value="KAH6896815.1"/>
    <property type="molecule type" value="Genomic_DNA"/>
</dbReference>
<comment type="caution">
    <text evidence="2">The sequence shown here is derived from an EMBL/GenBank/DDBJ whole genome shotgun (WGS) entry which is preliminary data.</text>
</comment>
<sequence length="309" mass="34912">MGDLPPPEVPPPLSPHHHANGTAVAPTSPSDKPQLSSTRLKRQASFDNIITRVDRLIHSREGLDITLLFAAEATRLLGAVLELLSKAASLKSTRVFVALASILPRPILRALSSAFSCRQFTTSARDISERLQTLVVILEEWQILSRLWGLLDIWMSTKDAGDESSQVQNDEQSVTKLDTALVVMHRISLASFHLSEATAWLSSKNVLKWSPEVQDRLLEWAARSWGAFTGVELARLLVEWYRKRQAGDGPDHDEWRHQWRKEFMQNLAWAPLALHWSRLPEGWLPEILVALFGIYPAMGYMKEIWKDTA</sequence>
<evidence type="ECO:0008006" key="4">
    <source>
        <dbReference type="Google" id="ProtNLM"/>
    </source>
</evidence>
<organism evidence="2 3">
    <name type="scientific">Thelonectria olida</name>
    <dbReference type="NCBI Taxonomy" id="1576542"/>
    <lineage>
        <taxon>Eukaryota</taxon>
        <taxon>Fungi</taxon>
        <taxon>Dikarya</taxon>
        <taxon>Ascomycota</taxon>
        <taxon>Pezizomycotina</taxon>
        <taxon>Sordariomycetes</taxon>
        <taxon>Hypocreomycetidae</taxon>
        <taxon>Hypocreales</taxon>
        <taxon>Nectriaceae</taxon>
        <taxon>Thelonectria</taxon>
    </lineage>
</organism>
<feature type="region of interest" description="Disordered" evidence="1">
    <location>
        <begin position="1"/>
        <end position="38"/>
    </location>
</feature>
<evidence type="ECO:0000313" key="2">
    <source>
        <dbReference type="EMBL" id="KAH6896815.1"/>
    </source>
</evidence>
<dbReference type="Proteomes" id="UP000777438">
    <property type="component" value="Unassembled WGS sequence"/>
</dbReference>
<reference evidence="2 3" key="1">
    <citation type="journal article" date="2021" name="Nat. Commun.">
        <title>Genetic determinants of endophytism in the Arabidopsis root mycobiome.</title>
        <authorList>
            <person name="Mesny F."/>
            <person name="Miyauchi S."/>
            <person name="Thiergart T."/>
            <person name="Pickel B."/>
            <person name="Atanasova L."/>
            <person name="Karlsson M."/>
            <person name="Huettel B."/>
            <person name="Barry K.W."/>
            <person name="Haridas S."/>
            <person name="Chen C."/>
            <person name="Bauer D."/>
            <person name="Andreopoulos W."/>
            <person name="Pangilinan J."/>
            <person name="LaButti K."/>
            <person name="Riley R."/>
            <person name="Lipzen A."/>
            <person name="Clum A."/>
            <person name="Drula E."/>
            <person name="Henrissat B."/>
            <person name="Kohler A."/>
            <person name="Grigoriev I.V."/>
            <person name="Martin F.M."/>
            <person name="Hacquard S."/>
        </authorList>
    </citation>
    <scope>NUCLEOTIDE SEQUENCE [LARGE SCALE GENOMIC DNA]</scope>
    <source>
        <strain evidence="2 3">MPI-CAGE-CH-0241</strain>
    </source>
</reference>
<protein>
    <recommendedName>
        <fullName evidence="4">Peroxin 11C</fullName>
    </recommendedName>
</protein>
<evidence type="ECO:0000256" key="1">
    <source>
        <dbReference type="SAM" id="MobiDB-lite"/>
    </source>
</evidence>
<keyword evidence="3" id="KW-1185">Reference proteome</keyword>
<dbReference type="OrthoDB" id="10005898at2759"/>
<gene>
    <name evidence="2" type="ORF">B0T10DRAFT_475163</name>
</gene>